<dbReference type="PANTHER" id="PTHR12835:SF5">
    <property type="entry name" value="BIOTIN--PROTEIN LIGASE"/>
    <property type="match status" value="1"/>
</dbReference>
<keyword evidence="2" id="KW-0092">Biotin</keyword>
<dbReference type="NCBIfam" id="TIGR00121">
    <property type="entry name" value="birA_ligase"/>
    <property type="match status" value="1"/>
</dbReference>
<sequence length="287" mass="29144">MSTMSRTPLDVELLRRALLRPTGPLARLDVVAESASTHADLVARARTTTAQAPALLVAEHQTAGRGRAGRSWRTPPGAALTASWLLRPDVPGTALGWVPLLAGLAVVRALATTGVEARVKWPNDVLLPHADEIDGFGAFRKVAGVLAEAVPGPAHPTVVLGVGLNVDQEAGELPVPTATSLRLAGTVADRGDLLAAVTTELLGLLGRLEAADGDATGCGLAEECAAASATLGARVRVELAGGAEVLEGTAVGLTDDGALVVATEGDGSVRERVVTAGDVHHLRLAGA</sequence>
<dbReference type="AlphaFoldDB" id="A0A168F3R6"/>
<dbReference type="GO" id="GO:0005737">
    <property type="term" value="C:cytoplasm"/>
    <property type="evidence" value="ECO:0007669"/>
    <property type="project" value="TreeGrafter"/>
</dbReference>
<gene>
    <name evidence="5" type="primary">birA</name>
    <name evidence="5" type="ORF">I598_1301</name>
</gene>
<reference evidence="5 6" key="1">
    <citation type="submission" date="2016-01" db="EMBL/GenBank/DDBJ databases">
        <title>Complete genome sequence of a soil Actinobacterium, Isoptericola dokdonensis DS-3.</title>
        <authorList>
            <person name="Kwon S.-K."/>
            <person name="Kim J.F."/>
        </authorList>
    </citation>
    <scope>NUCLEOTIDE SEQUENCE [LARGE SCALE GENOMIC DNA]</scope>
    <source>
        <strain evidence="5 6">DS-3</strain>
    </source>
</reference>
<evidence type="ECO:0000256" key="1">
    <source>
        <dbReference type="ARBA" id="ARBA00022598"/>
    </source>
</evidence>
<evidence type="ECO:0000256" key="2">
    <source>
        <dbReference type="ARBA" id="ARBA00023267"/>
    </source>
</evidence>
<dbReference type="GO" id="GO:0004077">
    <property type="term" value="F:biotin--[biotin carboxyl-carrier protein] ligase activity"/>
    <property type="evidence" value="ECO:0007669"/>
    <property type="project" value="UniProtKB-EC"/>
</dbReference>
<evidence type="ECO:0000313" key="5">
    <source>
        <dbReference type="EMBL" id="ANC30861.1"/>
    </source>
</evidence>
<dbReference type="PATRIC" id="fig|1300344.3.peg.1302"/>
<keyword evidence="6" id="KW-1185">Reference proteome</keyword>
<organism evidence="5 6">
    <name type="scientific">Isoptericola dokdonensis DS-3</name>
    <dbReference type="NCBI Taxonomy" id="1300344"/>
    <lineage>
        <taxon>Bacteria</taxon>
        <taxon>Bacillati</taxon>
        <taxon>Actinomycetota</taxon>
        <taxon>Actinomycetes</taxon>
        <taxon>Micrococcales</taxon>
        <taxon>Promicromonosporaceae</taxon>
        <taxon>Isoptericola</taxon>
    </lineage>
</organism>
<dbReference type="PROSITE" id="PS51733">
    <property type="entry name" value="BPL_LPL_CATALYTIC"/>
    <property type="match status" value="1"/>
</dbReference>
<dbReference type="Pfam" id="PF02237">
    <property type="entry name" value="BPL_C"/>
    <property type="match status" value="1"/>
</dbReference>
<dbReference type="Proteomes" id="UP000076794">
    <property type="component" value="Chromosome"/>
</dbReference>
<protein>
    <recommendedName>
        <fullName evidence="3">biotin--[biotin carboxyl-carrier protein] ligase</fullName>
        <ecNumber evidence="3">6.3.4.15</ecNumber>
    </recommendedName>
</protein>
<feature type="domain" description="BPL/LPL catalytic" evidence="4">
    <location>
        <begin position="20"/>
        <end position="209"/>
    </location>
</feature>
<dbReference type="Pfam" id="PF03099">
    <property type="entry name" value="BPL_LplA_LipB"/>
    <property type="match status" value="1"/>
</dbReference>
<dbReference type="SUPFAM" id="SSF55681">
    <property type="entry name" value="Class II aaRS and biotin synthetases"/>
    <property type="match status" value="1"/>
</dbReference>
<evidence type="ECO:0000259" key="4">
    <source>
        <dbReference type="PROSITE" id="PS51733"/>
    </source>
</evidence>
<dbReference type="PANTHER" id="PTHR12835">
    <property type="entry name" value="BIOTIN PROTEIN LIGASE"/>
    <property type="match status" value="1"/>
</dbReference>
<dbReference type="EC" id="6.3.4.15" evidence="3"/>
<proteinExistence type="predicted"/>
<name>A0A168F3R6_9MICO</name>
<dbReference type="InterPro" id="IPR004408">
    <property type="entry name" value="Biotin_CoA_COase_ligase"/>
</dbReference>
<evidence type="ECO:0000313" key="6">
    <source>
        <dbReference type="Proteomes" id="UP000076794"/>
    </source>
</evidence>
<dbReference type="STRING" id="1300344.I598_1301"/>
<dbReference type="KEGG" id="ido:I598_1301"/>
<dbReference type="InterPro" id="IPR004143">
    <property type="entry name" value="BPL_LPL_catalytic"/>
</dbReference>
<dbReference type="InterPro" id="IPR003142">
    <property type="entry name" value="BPL_C"/>
</dbReference>
<keyword evidence="1 5" id="KW-0436">Ligase</keyword>
<dbReference type="Gene3D" id="2.30.30.100">
    <property type="match status" value="1"/>
</dbReference>
<accession>A0A168F3R6</accession>
<evidence type="ECO:0000256" key="3">
    <source>
        <dbReference type="ARBA" id="ARBA00024227"/>
    </source>
</evidence>
<dbReference type="InterPro" id="IPR045864">
    <property type="entry name" value="aa-tRNA-synth_II/BPL/LPL"/>
</dbReference>
<dbReference type="Gene3D" id="3.30.930.10">
    <property type="entry name" value="Bira Bifunctional Protein, Domain 2"/>
    <property type="match status" value="1"/>
</dbReference>
<dbReference type="EMBL" id="CP014209">
    <property type="protein sequence ID" value="ANC30861.1"/>
    <property type="molecule type" value="Genomic_DNA"/>
</dbReference>
<dbReference type="CDD" id="cd16442">
    <property type="entry name" value="BPL"/>
    <property type="match status" value="1"/>
</dbReference>